<reference evidence="1" key="1">
    <citation type="journal article" date="2014" name="Front. Microbiol.">
        <title>High frequency of phylogenetically diverse reductive dehalogenase-homologous genes in deep subseafloor sedimentary metagenomes.</title>
        <authorList>
            <person name="Kawai M."/>
            <person name="Futagami T."/>
            <person name="Toyoda A."/>
            <person name="Takaki Y."/>
            <person name="Nishi S."/>
            <person name="Hori S."/>
            <person name="Arai W."/>
            <person name="Tsubouchi T."/>
            <person name="Morono Y."/>
            <person name="Uchiyama I."/>
            <person name="Ito T."/>
            <person name="Fujiyama A."/>
            <person name="Inagaki F."/>
            <person name="Takami H."/>
        </authorList>
    </citation>
    <scope>NUCLEOTIDE SEQUENCE</scope>
    <source>
        <strain evidence="1">Expedition CK06-06</strain>
    </source>
</reference>
<name>X1LVJ8_9ZZZZ</name>
<accession>X1LVJ8</accession>
<dbReference type="AlphaFoldDB" id="X1LVJ8"/>
<gene>
    <name evidence="1" type="ORF">S06H3_27711</name>
</gene>
<dbReference type="InterPro" id="IPR029062">
    <property type="entry name" value="Class_I_gatase-like"/>
</dbReference>
<sequence>ISLVDKLLAPGRKLTFRVKGFVGAHENKMDIEFFVNGERKGKSGGIKHSGNIAEADFTYIPENHGWYSVYAAVNDGYFEPGEKRRITIKVPQKVKVLIAGGKPEDIYFLERALKLDQDESMFSIRKVLETDITQPDIQWADIIILSGVSDLTESLYQSLLGAVVEYGKGMIVFPGKNTGSSLYTDGIFRDIFPAVVEKRVNFEGQNDGNYSIIDWFDFTHPILRGISRDGSFYRPEVKSFLKINPSINTHVLARFNDNSMAAGEIACGKGKAVVFTVDAFSDDSELPLT</sequence>
<evidence type="ECO:0008006" key="2">
    <source>
        <dbReference type="Google" id="ProtNLM"/>
    </source>
</evidence>
<feature type="non-terminal residue" evidence="1">
    <location>
        <position position="1"/>
    </location>
</feature>
<proteinExistence type="predicted"/>
<dbReference type="EMBL" id="BARV01016098">
    <property type="protein sequence ID" value="GAI23083.1"/>
    <property type="molecule type" value="Genomic_DNA"/>
</dbReference>
<organism evidence="1">
    <name type="scientific">marine sediment metagenome</name>
    <dbReference type="NCBI Taxonomy" id="412755"/>
    <lineage>
        <taxon>unclassified sequences</taxon>
        <taxon>metagenomes</taxon>
        <taxon>ecological metagenomes</taxon>
    </lineage>
</organism>
<dbReference type="Gene3D" id="3.40.50.880">
    <property type="match status" value="1"/>
</dbReference>
<protein>
    <recommendedName>
        <fullName evidence="2">Glutamine amidotransferase domain-containing protein</fullName>
    </recommendedName>
</protein>
<comment type="caution">
    <text evidence="1">The sequence shown here is derived from an EMBL/GenBank/DDBJ whole genome shotgun (WGS) entry which is preliminary data.</text>
</comment>
<evidence type="ECO:0000313" key="1">
    <source>
        <dbReference type="EMBL" id="GAI23083.1"/>
    </source>
</evidence>
<dbReference type="SUPFAM" id="SSF52317">
    <property type="entry name" value="Class I glutamine amidotransferase-like"/>
    <property type="match status" value="1"/>
</dbReference>
<feature type="non-terminal residue" evidence="1">
    <location>
        <position position="289"/>
    </location>
</feature>